<feature type="region of interest" description="Disordered" evidence="1">
    <location>
        <begin position="1"/>
        <end position="20"/>
    </location>
</feature>
<evidence type="ECO:0000256" key="1">
    <source>
        <dbReference type="SAM" id="MobiDB-lite"/>
    </source>
</evidence>
<evidence type="ECO:0000313" key="4">
    <source>
        <dbReference type="Proteomes" id="UP000028090"/>
    </source>
</evidence>
<keyword evidence="2" id="KW-0472">Membrane</keyword>
<evidence type="ECO:0008006" key="5">
    <source>
        <dbReference type="Google" id="ProtNLM"/>
    </source>
</evidence>
<dbReference type="Proteomes" id="UP000028090">
    <property type="component" value="Unassembled WGS sequence"/>
</dbReference>
<feature type="compositionally biased region" description="Low complexity" evidence="1">
    <location>
        <begin position="1"/>
        <end position="13"/>
    </location>
</feature>
<evidence type="ECO:0000313" key="3">
    <source>
        <dbReference type="EMBL" id="KEQ37518.1"/>
    </source>
</evidence>
<dbReference type="InterPro" id="IPR019284">
    <property type="entry name" value="RP532"/>
</dbReference>
<comment type="caution">
    <text evidence="3">The sequence shown here is derived from an EMBL/GenBank/DDBJ whole genome shotgun (WGS) entry which is preliminary data.</text>
</comment>
<protein>
    <recommendedName>
        <fullName evidence="5">DUF2335 domain-containing protein</fullName>
    </recommendedName>
</protein>
<dbReference type="PATRIC" id="fig|28037.95.peg.443"/>
<keyword evidence="2" id="KW-0812">Transmembrane</keyword>
<gene>
    <name evidence="3" type="ORF">SK629_0483</name>
</gene>
<name>A0A081Q3J5_STRMT</name>
<keyword evidence="2" id="KW-1133">Transmembrane helix</keyword>
<reference evidence="3 4" key="1">
    <citation type="submission" date="2014-05" db="EMBL/GenBank/DDBJ databases">
        <authorList>
            <person name="Daugherty S.C."/>
            <person name="Tallon L.J."/>
            <person name="Sadzewicz L."/>
            <person name="Kilian M."/>
            <person name="Tettelin H."/>
        </authorList>
    </citation>
    <scope>NUCLEOTIDE SEQUENCE [LARGE SCALE GENOMIC DNA]</scope>
    <source>
        <strain evidence="3 4">SK629</strain>
    </source>
</reference>
<dbReference type="RefSeq" id="WP_042900423.1">
    <property type="nucleotide sequence ID" value="NZ_JPFU01000006.1"/>
</dbReference>
<evidence type="ECO:0000256" key="2">
    <source>
        <dbReference type="SAM" id="Phobius"/>
    </source>
</evidence>
<dbReference type="EMBL" id="JPFU01000006">
    <property type="protein sequence ID" value="KEQ37518.1"/>
    <property type="molecule type" value="Genomic_DNA"/>
</dbReference>
<dbReference type="OrthoDB" id="2329681at2"/>
<dbReference type="AlphaFoldDB" id="A0A081Q3J5"/>
<feature type="transmembrane region" description="Helical" evidence="2">
    <location>
        <begin position="127"/>
        <end position="145"/>
    </location>
</feature>
<accession>A0A081Q3J5</accession>
<feature type="transmembrane region" description="Helical" evidence="2">
    <location>
        <begin position="100"/>
        <end position="121"/>
    </location>
</feature>
<proteinExistence type="predicted"/>
<dbReference type="Pfam" id="PF10097">
    <property type="entry name" value="DUF2335"/>
    <property type="match status" value="1"/>
</dbReference>
<sequence length="159" mass="17450">MPNSNKKINSNQKQSKDLSETQILEIIEKQPDEVKESITKVLVSESISYEGSVPPPGLLKEFDKVIPNGADRIMSMAEKQLEHRISIESKVVGANNRDSLLGVLFAGMIGLMAISGAIYLLANDKNIQGLSVFIGTLGALIAVYLRSHKNDEQDLKDKK</sequence>
<organism evidence="3 4">
    <name type="scientific">Streptococcus mitis</name>
    <dbReference type="NCBI Taxonomy" id="28037"/>
    <lineage>
        <taxon>Bacteria</taxon>
        <taxon>Bacillati</taxon>
        <taxon>Bacillota</taxon>
        <taxon>Bacilli</taxon>
        <taxon>Lactobacillales</taxon>
        <taxon>Streptococcaceae</taxon>
        <taxon>Streptococcus</taxon>
        <taxon>Streptococcus mitis group</taxon>
    </lineage>
</organism>